<dbReference type="EMBL" id="RFFI01000088">
    <property type="protein sequence ID" value="RMI06888.1"/>
    <property type="molecule type" value="Genomic_DNA"/>
</dbReference>
<feature type="transmembrane region" description="Helical" evidence="1">
    <location>
        <begin position="99"/>
        <end position="116"/>
    </location>
</feature>
<evidence type="ECO:0000313" key="2">
    <source>
        <dbReference type="EMBL" id="RMI06888.1"/>
    </source>
</evidence>
<gene>
    <name evidence="2" type="ORF">EBM89_14730</name>
</gene>
<sequence>MTSYLVRILERERAARHARSIPLAAVTVALVVLAAVGRYLRLPGLWDAFLPGLTFLLVVAAMAVQRALRGAGNGRDGYGLVAVGLLLVPFLPFGLVAPLFVGAEALLGAGLVVLGWRGRDRGLWVPGLVLLALGPFVHLNGAAITLFWLPADPGVAVRVATAVAFAVLTGRAIRIERRRSTPVPAEVPA</sequence>
<organism evidence="2 3">
    <name type="scientific">Cellulomonas triticagri</name>
    <dbReference type="NCBI Taxonomy" id="2483352"/>
    <lineage>
        <taxon>Bacteria</taxon>
        <taxon>Bacillati</taxon>
        <taxon>Actinomycetota</taxon>
        <taxon>Actinomycetes</taxon>
        <taxon>Micrococcales</taxon>
        <taxon>Cellulomonadaceae</taxon>
        <taxon>Cellulomonas</taxon>
    </lineage>
</organism>
<keyword evidence="1" id="KW-0472">Membrane</keyword>
<feature type="transmembrane region" description="Helical" evidence="1">
    <location>
        <begin position="76"/>
        <end position="93"/>
    </location>
</feature>
<accession>A0A3M2J8T7</accession>
<feature type="transmembrane region" description="Helical" evidence="1">
    <location>
        <begin position="128"/>
        <end position="149"/>
    </location>
</feature>
<dbReference type="AlphaFoldDB" id="A0A3M2J8T7"/>
<name>A0A3M2J8T7_9CELL</name>
<evidence type="ECO:0000313" key="3">
    <source>
        <dbReference type="Proteomes" id="UP000269289"/>
    </source>
</evidence>
<feature type="transmembrane region" description="Helical" evidence="1">
    <location>
        <begin position="21"/>
        <end position="40"/>
    </location>
</feature>
<evidence type="ECO:0000256" key="1">
    <source>
        <dbReference type="SAM" id="Phobius"/>
    </source>
</evidence>
<keyword evidence="1" id="KW-0812">Transmembrane</keyword>
<comment type="caution">
    <text evidence="2">The sequence shown here is derived from an EMBL/GenBank/DDBJ whole genome shotgun (WGS) entry which is preliminary data.</text>
</comment>
<feature type="transmembrane region" description="Helical" evidence="1">
    <location>
        <begin position="155"/>
        <end position="173"/>
    </location>
</feature>
<keyword evidence="1" id="KW-1133">Transmembrane helix</keyword>
<dbReference type="RefSeq" id="WP_122150208.1">
    <property type="nucleotide sequence ID" value="NZ_RFFI01000088.1"/>
</dbReference>
<dbReference type="OrthoDB" id="5150052at2"/>
<keyword evidence="3" id="KW-1185">Reference proteome</keyword>
<proteinExistence type="predicted"/>
<dbReference type="Proteomes" id="UP000269289">
    <property type="component" value="Unassembled WGS sequence"/>
</dbReference>
<feature type="transmembrane region" description="Helical" evidence="1">
    <location>
        <begin position="46"/>
        <end position="64"/>
    </location>
</feature>
<protein>
    <submittedName>
        <fullName evidence="2">Uncharacterized protein</fullName>
    </submittedName>
</protein>
<reference evidence="2 3" key="1">
    <citation type="submission" date="2018-10" db="EMBL/GenBank/DDBJ databases">
        <title>Isolation, diversity and antifungal activity of actinobacteria from wheat.</title>
        <authorList>
            <person name="Han C."/>
        </authorList>
    </citation>
    <scope>NUCLEOTIDE SEQUENCE [LARGE SCALE GENOMIC DNA]</scope>
    <source>
        <strain evidence="2 3">NEAU-YY56</strain>
    </source>
</reference>